<dbReference type="RefSeq" id="WP_110898287.1">
    <property type="nucleotide sequence ID" value="NZ_CP054614.1"/>
</dbReference>
<organism evidence="2 4">
    <name type="scientific">Paenibacillus barcinonensis</name>
    <dbReference type="NCBI Taxonomy" id="198119"/>
    <lineage>
        <taxon>Bacteria</taxon>
        <taxon>Bacillati</taxon>
        <taxon>Bacillota</taxon>
        <taxon>Bacilli</taxon>
        <taxon>Bacillales</taxon>
        <taxon>Paenibacillaceae</taxon>
        <taxon>Paenibacillus</taxon>
    </lineage>
</organism>
<evidence type="ECO:0000313" key="2">
    <source>
        <dbReference type="EMBL" id="PYE47213.1"/>
    </source>
</evidence>
<accession>A0A2V4V4D2</accession>
<dbReference type="AlphaFoldDB" id="A0A2V4V4D2"/>
<evidence type="ECO:0000313" key="4">
    <source>
        <dbReference type="Proteomes" id="UP000247790"/>
    </source>
</evidence>
<reference evidence="3 5" key="2">
    <citation type="submission" date="2020-06" db="EMBL/GenBank/DDBJ databases">
        <title>Complete genome of Paenibacillus barcinonensis KACC11450.</title>
        <authorList>
            <person name="Kim M."/>
            <person name="Park Y.-J."/>
            <person name="Shin J.-H."/>
        </authorList>
    </citation>
    <scope>NUCLEOTIDE SEQUENCE [LARGE SCALE GENOMIC DNA]</scope>
    <source>
        <strain evidence="3 5">KACC11450</strain>
    </source>
</reference>
<keyword evidence="5" id="KW-1185">Reference proteome</keyword>
<dbReference type="PROSITE" id="PS51257">
    <property type="entry name" value="PROKAR_LIPOPROTEIN"/>
    <property type="match status" value="1"/>
</dbReference>
<evidence type="ECO:0000256" key="1">
    <source>
        <dbReference type="SAM" id="MobiDB-lite"/>
    </source>
</evidence>
<protein>
    <recommendedName>
        <fullName evidence="6">DUF1433 domain-containing protein</fullName>
    </recommendedName>
</protein>
<reference evidence="2 4" key="1">
    <citation type="submission" date="2018-06" db="EMBL/GenBank/DDBJ databases">
        <title>Genomic Encyclopedia of Type Strains, Phase III (KMG-III): the genomes of soil and plant-associated and newly described type strains.</title>
        <authorList>
            <person name="Whitman W."/>
        </authorList>
    </citation>
    <scope>NUCLEOTIDE SEQUENCE [LARGE SCALE GENOMIC DNA]</scope>
    <source>
        <strain evidence="2 4">CECT 7022</strain>
    </source>
</reference>
<dbReference type="EMBL" id="CP054614">
    <property type="protein sequence ID" value="QKS58625.1"/>
    <property type="molecule type" value="Genomic_DNA"/>
</dbReference>
<dbReference type="Proteomes" id="UP000509327">
    <property type="component" value="Chromosome"/>
</dbReference>
<evidence type="ECO:0008006" key="6">
    <source>
        <dbReference type="Google" id="ProtNLM"/>
    </source>
</evidence>
<gene>
    <name evidence="2" type="ORF">DFQ00_11562</name>
    <name evidence="3" type="ORF">HUB98_21950</name>
</gene>
<proteinExistence type="predicted"/>
<dbReference type="Proteomes" id="UP000247790">
    <property type="component" value="Unassembled WGS sequence"/>
</dbReference>
<evidence type="ECO:0000313" key="5">
    <source>
        <dbReference type="Proteomes" id="UP000509327"/>
    </source>
</evidence>
<feature type="region of interest" description="Disordered" evidence="1">
    <location>
        <begin position="93"/>
        <end position="114"/>
    </location>
</feature>
<evidence type="ECO:0000313" key="3">
    <source>
        <dbReference type="EMBL" id="QKS58625.1"/>
    </source>
</evidence>
<sequence length="114" mass="12910">MLRWISKTSMILFFVAILTSCGGLSKAEKQEFYEKAIPIGQEYFKKYYDAEVEFNRYEVHLPMSSTIVLYGHVKDDPYTSLSLSLSLPSLKVNSAGGPGDFIKKRKSEDEANSQ</sequence>
<name>A0A2V4V4D2_PAEBA</name>
<dbReference type="EMBL" id="QJSW01000015">
    <property type="protein sequence ID" value="PYE47213.1"/>
    <property type="molecule type" value="Genomic_DNA"/>
</dbReference>
<dbReference type="OrthoDB" id="2652774at2"/>